<dbReference type="AlphaFoldDB" id="B0DKF3"/>
<dbReference type="Gene3D" id="3.30.460.40">
    <property type="match status" value="1"/>
</dbReference>
<dbReference type="SUPFAM" id="SSF81301">
    <property type="entry name" value="Nucleotidyltransferase"/>
    <property type="match status" value="1"/>
</dbReference>
<protein>
    <submittedName>
        <fullName evidence="1">Predicted protein</fullName>
    </submittedName>
</protein>
<dbReference type="Proteomes" id="UP000001194">
    <property type="component" value="Unassembled WGS sequence"/>
</dbReference>
<organism evidence="2">
    <name type="scientific">Laccaria bicolor (strain S238N-H82 / ATCC MYA-4686)</name>
    <name type="common">Bicoloured deceiver</name>
    <name type="synonym">Laccaria laccata var. bicolor</name>
    <dbReference type="NCBI Taxonomy" id="486041"/>
    <lineage>
        <taxon>Eukaryota</taxon>
        <taxon>Fungi</taxon>
        <taxon>Dikarya</taxon>
        <taxon>Basidiomycota</taxon>
        <taxon>Agaricomycotina</taxon>
        <taxon>Agaricomycetes</taxon>
        <taxon>Agaricomycetidae</taxon>
        <taxon>Agaricales</taxon>
        <taxon>Agaricineae</taxon>
        <taxon>Hydnangiaceae</taxon>
        <taxon>Laccaria</taxon>
    </lineage>
</organism>
<dbReference type="EMBL" id="DS547115">
    <property type="protein sequence ID" value="EDR05057.1"/>
    <property type="molecule type" value="Genomic_DNA"/>
</dbReference>
<dbReference type="GeneID" id="6079884"/>
<dbReference type="InParanoid" id="B0DKF3"/>
<dbReference type="HOGENOM" id="CLU_104762_0_0_1"/>
<proteinExistence type="predicted"/>
<dbReference type="RefSeq" id="XP_001884447.1">
    <property type="nucleotide sequence ID" value="XM_001884412.1"/>
</dbReference>
<reference evidence="1 2" key="1">
    <citation type="journal article" date="2008" name="Nature">
        <title>The genome of Laccaria bicolor provides insights into mycorrhizal symbiosis.</title>
        <authorList>
            <person name="Martin F."/>
            <person name="Aerts A."/>
            <person name="Ahren D."/>
            <person name="Brun A."/>
            <person name="Danchin E.G.J."/>
            <person name="Duchaussoy F."/>
            <person name="Gibon J."/>
            <person name="Kohler A."/>
            <person name="Lindquist E."/>
            <person name="Pereda V."/>
            <person name="Salamov A."/>
            <person name="Shapiro H.J."/>
            <person name="Wuyts J."/>
            <person name="Blaudez D."/>
            <person name="Buee M."/>
            <person name="Brokstein P."/>
            <person name="Canbaeck B."/>
            <person name="Cohen D."/>
            <person name="Courty P.E."/>
            <person name="Coutinho P.M."/>
            <person name="Delaruelle C."/>
            <person name="Detter J.C."/>
            <person name="Deveau A."/>
            <person name="DiFazio S."/>
            <person name="Duplessis S."/>
            <person name="Fraissinet-Tachet L."/>
            <person name="Lucic E."/>
            <person name="Frey-Klett P."/>
            <person name="Fourrey C."/>
            <person name="Feussner I."/>
            <person name="Gay G."/>
            <person name="Grimwood J."/>
            <person name="Hoegger P.J."/>
            <person name="Jain P."/>
            <person name="Kilaru S."/>
            <person name="Labbe J."/>
            <person name="Lin Y.C."/>
            <person name="Legue V."/>
            <person name="Le Tacon F."/>
            <person name="Marmeisse R."/>
            <person name="Melayah D."/>
            <person name="Montanini B."/>
            <person name="Muratet M."/>
            <person name="Nehls U."/>
            <person name="Niculita-Hirzel H."/>
            <person name="Oudot-Le Secq M.P."/>
            <person name="Peter M."/>
            <person name="Quesneville H."/>
            <person name="Rajashekar B."/>
            <person name="Reich M."/>
            <person name="Rouhier N."/>
            <person name="Schmutz J."/>
            <person name="Yin T."/>
            <person name="Chalot M."/>
            <person name="Henrissat B."/>
            <person name="Kuees U."/>
            <person name="Lucas S."/>
            <person name="Van de Peer Y."/>
            <person name="Podila G.K."/>
            <person name="Polle A."/>
            <person name="Pukkila P.J."/>
            <person name="Richardson P.M."/>
            <person name="Rouze P."/>
            <person name="Sanders I.R."/>
            <person name="Stajich J.E."/>
            <person name="Tunlid A."/>
            <person name="Tuskan G."/>
            <person name="Grigoriev I.V."/>
        </authorList>
    </citation>
    <scope>NUCLEOTIDE SEQUENCE [LARGE SCALE GENOMIC DNA]</scope>
    <source>
        <strain evidence="2">S238N-H82 / ATCC MYA-4686</strain>
    </source>
</reference>
<dbReference type="KEGG" id="lbc:LACBIDRAFT_330141"/>
<dbReference type="OrthoDB" id="2740262at2759"/>
<evidence type="ECO:0000313" key="1">
    <source>
        <dbReference type="EMBL" id="EDR05057.1"/>
    </source>
</evidence>
<name>B0DKF3_LACBS</name>
<evidence type="ECO:0000313" key="2">
    <source>
        <dbReference type="Proteomes" id="UP000001194"/>
    </source>
</evidence>
<keyword evidence="2" id="KW-1185">Reference proteome</keyword>
<dbReference type="InterPro" id="IPR043519">
    <property type="entry name" value="NT_sf"/>
</dbReference>
<sequence length="209" mass="22056">MSHPAGKPITPQFLGKLAGHCEKAGIAYAVLGGAACVALGSTRATEDVDLVLRSNKGEDIDKALQTLAKTDAGFKIGHGSFGEPTFTLDGTEIEAFDPKSWPNRPQYTEFLTPNGHVVQNVGGGAHVSVVAPPLLLREKLVTHEERKGAKSVSDSFDIGFLLGYCQSHKLKLDIKDSSDTSKSARAGLERYLEGKGANKAAAAAVVITK</sequence>
<accession>B0DKF3</accession>
<gene>
    <name evidence="1" type="ORF">LACBIDRAFT_330141</name>
</gene>